<gene>
    <name evidence="1" type="ORF">OCBIM_22032052mg</name>
</gene>
<dbReference type="EMBL" id="KQ421415">
    <property type="protein sequence ID" value="KOF77486.1"/>
    <property type="molecule type" value="Genomic_DNA"/>
</dbReference>
<evidence type="ECO:0000313" key="1">
    <source>
        <dbReference type="EMBL" id="KOF77486.1"/>
    </source>
</evidence>
<accession>A0A0L8GKF2</accession>
<sequence>MLAEILEDFLLILATKEFYFRSMESKDFSMLLYAFIFIYVEDCLTACQPFNIDL</sequence>
<name>A0A0L8GKF2_OCTBM</name>
<protein>
    <submittedName>
        <fullName evidence="1">Uncharacterized protein</fullName>
    </submittedName>
</protein>
<proteinExistence type="predicted"/>
<dbReference type="AlphaFoldDB" id="A0A0L8GKF2"/>
<reference evidence="1" key="1">
    <citation type="submission" date="2015-07" db="EMBL/GenBank/DDBJ databases">
        <title>MeaNS - Measles Nucleotide Surveillance Program.</title>
        <authorList>
            <person name="Tran T."/>
            <person name="Druce J."/>
        </authorList>
    </citation>
    <scope>NUCLEOTIDE SEQUENCE</scope>
    <source>
        <strain evidence="1">UCB-OBI-ISO-001</strain>
        <tissue evidence="1">Gonad</tissue>
    </source>
</reference>
<organism evidence="1">
    <name type="scientific">Octopus bimaculoides</name>
    <name type="common">California two-spotted octopus</name>
    <dbReference type="NCBI Taxonomy" id="37653"/>
    <lineage>
        <taxon>Eukaryota</taxon>
        <taxon>Metazoa</taxon>
        <taxon>Spiralia</taxon>
        <taxon>Lophotrochozoa</taxon>
        <taxon>Mollusca</taxon>
        <taxon>Cephalopoda</taxon>
        <taxon>Coleoidea</taxon>
        <taxon>Octopodiformes</taxon>
        <taxon>Octopoda</taxon>
        <taxon>Incirrata</taxon>
        <taxon>Octopodidae</taxon>
        <taxon>Octopus</taxon>
    </lineage>
</organism>